<feature type="domain" description="Sporulation stage II protein D amidase enhancer LytB N-terminal" evidence="1">
    <location>
        <begin position="51"/>
        <end position="156"/>
    </location>
</feature>
<dbReference type="Proteomes" id="UP000319756">
    <property type="component" value="Chromosome"/>
</dbReference>
<protein>
    <submittedName>
        <fullName evidence="2">Stage II sporulation protein D</fullName>
    </submittedName>
</protein>
<evidence type="ECO:0000313" key="2">
    <source>
        <dbReference type="EMBL" id="QDI93029.1"/>
    </source>
</evidence>
<keyword evidence="3" id="KW-1185">Reference proteome</keyword>
<dbReference type="PANTHER" id="PTHR30032">
    <property type="entry name" value="N-ACETYLMURAMOYL-L-ALANINE AMIDASE-RELATED"/>
    <property type="match status" value="1"/>
</dbReference>
<evidence type="ECO:0000259" key="1">
    <source>
        <dbReference type="Pfam" id="PF08486"/>
    </source>
</evidence>
<dbReference type="InterPro" id="IPR013693">
    <property type="entry name" value="SpoIID/LytB_N"/>
</dbReference>
<dbReference type="InterPro" id="IPR013486">
    <property type="entry name" value="SpoIID/LytB"/>
</dbReference>
<dbReference type="KEGG" id="sale:EPH95_06175"/>
<dbReference type="InterPro" id="IPR051922">
    <property type="entry name" value="Bact_Sporulation_Assoc"/>
</dbReference>
<sequence>MFFARRSVAIVGSMILVISFYSVFSISMANAESDQLKENHSESDTIVPVYREEQDTIDEVELEEYVTGVVAAEMPVLFETEALKAQSLIARTYIIHQLESGDHEDVPGGAIVTDTTGDQVYQSIEEWEEEWGEEAEEKLNIIRSAVKDTEGNIISYEGAPINATYFSTSNGYTENAEDYWEQEVPYLQSVESPWDEGAPRYENTSSYSVEEIEQQLDVTIPEEGELTTDKERTEGERVASVTIGGASFHGREVRESLGLDSSDFEWEQDGDEIIIHTKGWGHGVGMSQYGANGMAQEGNDYREIIDHYYQGIDITPMEEHVE</sequence>
<gene>
    <name evidence="2" type="primary">spoIID</name>
    <name evidence="2" type="ORF">EPH95_06175</name>
</gene>
<organism evidence="2 3">
    <name type="scientific">Salicibibacter halophilus</name>
    <dbReference type="NCBI Taxonomy" id="2502791"/>
    <lineage>
        <taxon>Bacteria</taxon>
        <taxon>Bacillati</taxon>
        <taxon>Bacillota</taxon>
        <taxon>Bacilli</taxon>
        <taxon>Bacillales</taxon>
        <taxon>Bacillaceae</taxon>
        <taxon>Salicibibacter</taxon>
    </lineage>
</organism>
<dbReference type="InterPro" id="IPR014225">
    <property type="entry name" value="Spore_II_D_firmicutes"/>
</dbReference>
<dbReference type="PANTHER" id="PTHR30032:SF4">
    <property type="entry name" value="AMIDASE ENHANCER"/>
    <property type="match status" value="1"/>
</dbReference>
<dbReference type="EMBL" id="CP035485">
    <property type="protein sequence ID" value="QDI93029.1"/>
    <property type="molecule type" value="Genomic_DNA"/>
</dbReference>
<dbReference type="NCBIfam" id="TIGR02870">
    <property type="entry name" value="spore_II_D"/>
    <property type="match status" value="1"/>
</dbReference>
<dbReference type="GO" id="GO:0030288">
    <property type="term" value="C:outer membrane-bounded periplasmic space"/>
    <property type="evidence" value="ECO:0007669"/>
    <property type="project" value="TreeGrafter"/>
</dbReference>
<evidence type="ECO:0000313" key="3">
    <source>
        <dbReference type="Proteomes" id="UP000319756"/>
    </source>
</evidence>
<accession>A0A514LMD9</accession>
<dbReference type="GO" id="GO:0030435">
    <property type="term" value="P:sporulation resulting in formation of a cellular spore"/>
    <property type="evidence" value="ECO:0007669"/>
    <property type="project" value="InterPro"/>
</dbReference>
<dbReference type="Pfam" id="PF08486">
    <property type="entry name" value="SpoIID"/>
    <property type="match status" value="1"/>
</dbReference>
<name>A0A514LMD9_9BACI</name>
<reference evidence="3" key="1">
    <citation type="submission" date="2019-01" db="EMBL/GenBank/DDBJ databases">
        <title>Genomic analysis of Salicibibacter sp. NKC3-5.</title>
        <authorList>
            <person name="Oh Y.J."/>
        </authorList>
    </citation>
    <scope>NUCLEOTIDE SEQUENCE [LARGE SCALE GENOMIC DNA]</scope>
    <source>
        <strain evidence="3">NKC3-5</strain>
    </source>
</reference>
<dbReference type="AlphaFoldDB" id="A0A514LMD9"/>
<proteinExistence type="predicted"/>
<dbReference type="OrthoDB" id="9794671at2"/>
<dbReference type="NCBIfam" id="TIGR02669">
    <property type="entry name" value="SpoIID_LytB"/>
    <property type="match status" value="1"/>
</dbReference>